<dbReference type="EMBL" id="QJNS01000268">
    <property type="protein sequence ID" value="RYO80971.1"/>
    <property type="molecule type" value="Genomic_DNA"/>
</dbReference>
<comment type="function">
    <text evidence="1">Secreted metalloproteinase that allows assimilation of proteinaceous substrates.</text>
</comment>
<keyword evidence="3" id="KW-0645">Protease</keyword>
<evidence type="ECO:0000313" key="12">
    <source>
        <dbReference type="EMBL" id="RYO80971.1"/>
    </source>
</evidence>
<comment type="similarity">
    <text evidence="2">Belongs to the peptidase M43B family.</text>
</comment>
<evidence type="ECO:0000256" key="3">
    <source>
        <dbReference type="ARBA" id="ARBA00022670"/>
    </source>
</evidence>
<dbReference type="Pfam" id="PF05572">
    <property type="entry name" value="Peptidase_M43"/>
    <property type="match status" value="1"/>
</dbReference>
<keyword evidence="9" id="KW-1015">Disulfide bond</keyword>
<evidence type="ECO:0000259" key="11">
    <source>
        <dbReference type="Pfam" id="PF05572"/>
    </source>
</evidence>
<evidence type="ECO:0000256" key="5">
    <source>
        <dbReference type="ARBA" id="ARBA00022729"/>
    </source>
</evidence>
<feature type="chain" id="PRO_5046642014" description="Peptidase M43 pregnancy-associated plasma-A domain-containing protein" evidence="10">
    <location>
        <begin position="19"/>
        <end position="295"/>
    </location>
</feature>
<accession>A0ABY0H2G3</accession>
<keyword evidence="13" id="KW-1185">Reference proteome</keyword>
<evidence type="ECO:0000256" key="2">
    <source>
        <dbReference type="ARBA" id="ARBA00008721"/>
    </source>
</evidence>
<dbReference type="InterPro" id="IPR024079">
    <property type="entry name" value="MetalloPept_cat_dom_sf"/>
</dbReference>
<reference evidence="12 13" key="1">
    <citation type="submission" date="2018-06" db="EMBL/GenBank/DDBJ databases">
        <title>Complete Genomes of Monosporascus.</title>
        <authorList>
            <person name="Robinson A.J."/>
            <person name="Natvig D.O."/>
        </authorList>
    </citation>
    <scope>NUCLEOTIDE SEQUENCE [LARGE SCALE GENOMIC DNA]</scope>
    <source>
        <strain evidence="12 13">CBS 609.92</strain>
    </source>
</reference>
<evidence type="ECO:0000256" key="4">
    <source>
        <dbReference type="ARBA" id="ARBA00022723"/>
    </source>
</evidence>
<dbReference type="SUPFAM" id="SSF55486">
    <property type="entry name" value="Metalloproteases ('zincins'), catalytic domain"/>
    <property type="match status" value="1"/>
</dbReference>
<evidence type="ECO:0000256" key="1">
    <source>
        <dbReference type="ARBA" id="ARBA00003174"/>
    </source>
</evidence>
<evidence type="ECO:0000256" key="8">
    <source>
        <dbReference type="ARBA" id="ARBA00023049"/>
    </source>
</evidence>
<sequence>MQIKHILITIGLAPLSLADSTGPQSWCGIGTPSEQTSKDLDSLRAFEIASRPSIWIQQQTINIPIHLHGVLDPDADSESITTESLRAQFDVMNQAYGPYGIQFTLLTMDRVTDSRLANFNTSFFRDPEADRYRLDYLKATRKGGYSELNIWLYTSLGDGLNGVCTLPQANYPAEELWRDGCHIAAGTMPGGDRNRYNVGFTAVHETGHWLGLLHPWGDGDCDGAGDRVDDTPRQSMPVFGCPATPQNSCPGRRGVDNADNYMDYADDTCYDGQKFTIGQQIRMHSSYTQLRSIRH</sequence>
<dbReference type="InterPro" id="IPR008754">
    <property type="entry name" value="Peptidase_M43"/>
</dbReference>
<evidence type="ECO:0000313" key="13">
    <source>
        <dbReference type="Proteomes" id="UP000294003"/>
    </source>
</evidence>
<protein>
    <recommendedName>
        <fullName evidence="11">Peptidase M43 pregnancy-associated plasma-A domain-containing protein</fullName>
    </recommendedName>
</protein>
<dbReference type="Proteomes" id="UP000294003">
    <property type="component" value="Unassembled WGS sequence"/>
</dbReference>
<keyword evidence="7" id="KW-0862">Zinc</keyword>
<feature type="signal peptide" evidence="10">
    <location>
        <begin position="1"/>
        <end position="18"/>
    </location>
</feature>
<dbReference type="Gene3D" id="3.40.390.10">
    <property type="entry name" value="Collagenase (Catalytic Domain)"/>
    <property type="match status" value="1"/>
</dbReference>
<dbReference type="PANTHER" id="PTHR47466:SF1">
    <property type="entry name" value="METALLOPROTEASE MEP1 (AFU_ORTHOLOGUE AFUA_1G07730)-RELATED"/>
    <property type="match status" value="1"/>
</dbReference>
<name>A0ABY0H2G3_9PEZI</name>
<comment type="caution">
    <text evidence="12">The sequence shown here is derived from an EMBL/GenBank/DDBJ whole genome shotgun (WGS) entry which is preliminary data.</text>
</comment>
<keyword evidence="6" id="KW-0378">Hydrolase</keyword>
<proteinExistence type="inferred from homology"/>
<dbReference type="PANTHER" id="PTHR47466">
    <property type="match status" value="1"/>
</dbReference>
<feature type="domain" description="Peptidase M43 pregnancy-associated plasma-A" evidence="11">
    <location>
        <begin position="148"/>
        <end position="285"/>
    </location>
</feature>
<evidence type="ECO:0000256" key="7">
    <source>
        <dbReference type="ARBA" id="ARBA00022833"/>
    </source>
</evidence>
<evidence type="ECO:0000256" key="10">
    <source>
        <dbReference type="SAM" id="SignalP"/>
    </source>
</evidence>
<keyword evidence="5 10" id="KW-0732">Signal</keyword>
<organism evidence="12 13">
    <name type="scientific">Monosporascus cannonballus</name>
    <dbReference type="NCBI Taxonomy" id="155416"/>
    <lineage>
        <taxon>Eukaryota</taxon>
        <taxon>Fungi</taxon>
        <taxon>Dikarya</taxon>
        <taxon>Ascomycota</taxon>
        <taxon>Pezizomycotina</taxon>
        <taxon>Sordariomycetes</taxon>
        <taxon>Xylariomycetidae</taxon>
        <taxon>Xylariales</taxon>
        <taxon>Xylariales incertae sedis</taxon>
        <taxon>Monosporascus</taxon>
    </lineage>
</organism>
<gene>
    <name evidence="12" type="ORF">DL762_007377</name>
</gene>
<evidence type="ECO:0000256" key="6">
    <source>
        <dbReference type="ARBA" id="ARBA00022801"/>
    </source>
</evidence>
<evidence type="ECO:0000256" key="9">
    <source>
        <dbReference type="ARBA" id="ARBA00023157"/>
    </source>
</evidence>
<keyword evidence="8" id="KW-0482">Metalloprotease</keyword>
<keyword evidence="4" id="KW-0479">Metal-binding</keyword>